<accession>A0A6J0NSV2</accession>
<dbReference type="Gene3D" id="1.25.10.10">
    <property type="entry name" value="Leucine-rich Repeat Variant"/>
    <property type="match status" value="1"/>
</dbReference>
<reference evidence="9" key="1">
    <citation type="journal article" date="2019" name="Database">
        <title>The radish genome database (RadishGD): an integrated information resource for radish genomics.</title>
        <authorList>
            <person name="Yu H.J."/>
            <person name="Baek S."/>
            <person name="Lee Y.J."/>
            <person name="Cho A."/>
            <person name="Mun J.H."/>
        </authorList>
    </citation>
    <scope>NUCLEOTIDE SEQUENCE [LARGE SCALE GENOMIC DNA]</scope>
    <source>
        <strain evidence="9">cv. WK10039</strain>
    </source>
</reference>
<dbReference type="InterPro" id="IPR011989">
    <property type="entry name" value="ARM-like"/>
</dbReference>
<gene>
    <name evidence="10" type="primary">LOC108858050</name>
</gene>
<dbReference type="Proteomes" id="UP000504610">
    <property type="component" value="Chromosome 1"/>
</dbReference>
<name>A0A6J0NSV2_RAPSA</name>
<evidence type="ECO:0000256" key="5">
    <source>
        <dbReference type="ARBA" id="ARBA00022884"/>
    </source>
</evidence>
<proteinExistence type="predicted"/>
<dbReference type="GO" id="GO:0006417">
    <property type="term" value="P:regulation of translation"/>
    <property type="evidence" value="ECO:0007669"/>
    <property type="project" value="UniProtKB-KW"/>
</dbReference>
<comment type="subcellular location">
    <subcellularLocation>
        <location evidence="1">Cytoplasm</location>
    </subcellularLocation>
</comment>
<feature type="domain" description="PUM-HD" evidence="8">
    <location>
        <begin position="176"/>
        <end position="516"/>
    </location>
</feature>
<evidence type="ECO:0000256" key="7">
    <source>
        <dbReference type="SAM" id="MobiDB-lite"/>
    </source>
</evidence>
<evidence type="ECO:0000256" key="3">
    <source>
        <dbReference type="ARBA" id="ARBA00022737"/>
    </source>
</evidence>
<keyword evidence="9" id="KW-1185">Reference proteome</keyword>
<feature type="repeat" description="Pumilio" evidence="6">
    <location>
        <begin position="236"/>
        <end position="271"/>
    </location>
</feature>
<dbReference type="InterPro" id="IPR033133">
    <property type="entry name" value="PUM-HD"/>
</dbReference>
<dbReference type="PROSITE" id="PS50302">
    <property type="entry name" value="PUM"/>
    <property type="match status" value="4"/>
</dbReference>
<protein>
    <submittedName>
        <fullName evidence="10">Pumilio homolog 15</fullName>
    </submittedName>
</protein>
<feature type="repeat" description="Pumilio" evidence="6">
    <location>
        <begin position="455"/>
        <end position="490"/>
    </location>
</feature>
<dbReference type="GO" id="GO:0003729">
    <property type="term" value="F:mRNA binding"/>
    <property type="evidence" value="ECO:0007669"/>
    <property type="project" value="TreeGrafter"/>
</dbReference>
<dbReference type="InterPro" id="IPR033712">
    <property type="entry name" value="Pumilio_RNA-bd"/>
</dbReference>
<dbReference type="GeneID" id="108858050"/>
<feature type="region of interest" description="Disordered" evidence="7">
    <location>
        <begin position="1"/>
        <end position="25"/>
    </location>
</feature>
<feature type="repeat" description="Pumilio" evidence="6">
    <location>
        <begin position="347"/>
        <end position="383"/>
    </location>
</feature>
<dbReference type="GO" id="GO:0005737">
    <property type="term" value="C:cytoplasm"/>
    <property type="evidence" value="ECO:0007669"/>
    <property type="project" value="UniProtKB-SubCell"/>
</dbReference>
<dbReference type="Pfam" id="PF00806">
    <property type="entry name" value="PUF"/>
    <property type="match status" value="6"/>
</dbReference>
<dbReference type="PANTHER" id="PTHR12537">
    <property type="entry name" value="RNA BINDING PROTEIN PUMILIO-RELATED"/>
    <property type="match status" value="1"/>
</dbReference>
<dbReference type="PROSITE" id="PS50303">
    <property type="entry name" value="PUM_HD"/>
    <property type="match status" value="1"/>
</dbReference>
<keyword evidence="3" id="KW-0677">Repeat</keyword>
<reference evidence="10" key="2">
    <citation type="submission" date="2025-08" db="UniProtKB">
        <authorList>
            <consortium name="RefSeq"/>
        </authorList>
    </citation>
    <scope>IDENTIFICATION</scope>
    <source>
        <tissue evidence="10">Leaf</tissue>
    </source>
</reference>
<evidence type="ECO:0000313" key="9">
    <source>
        <dbReference type="Proteomes" id="UP000504610"/>
    </source>
</evidence>
<dbReference type="RefSeq" id="XP_018487540.2">
    <property type="nucleotide sequence ID" value="XM_018632038.2"/>
</dbReference>
<evidence type="ECO:0000256" key="1">
    <source>
        <dbReference type="ARBA" id="ARBA00004496"/>
    </source>
</evidence>
<evidence type="ECO:0000313" key="10">
    <source>
        <dbReference type="RefSeq" id="XP_018487540.2"/>
    </source>
</evidence>
<organism evidence="9 10">
    <name type="scientific">Raphanus sativus</name>
    <name type="common">Radish</name>
    <name type="synonym">Raphanus raphanistrum var. sativus</name>
    <dbReference type="NCBI Taxonomy" id="3726"/>
    <lineage>
        <taxon>Eukaryota</taxon>
        <taxon>Viridiplantae</taxon>
        <taxon>Streptophyta</taxon>
        <taxon>Embryophyta</taxon>
        <taxon>Tracheophyta</taxon>
        <taxon>Spermatophyta</taxon>
        <taxon>Magnoliopsida</taxon>
        <taxon>eudicotyledons</taxon>
        <taxon>Gunneridae</taxon>
        <taxon>Pentapetalae</taxon>
        <taxon>rosids</taxon>
        <taxon>malvids</taxon>
        <taxon>Brassicales</taxon>
        <taxon>Brassicaceae</taxon>
        <taxon>Brassiceae</taxon>
        <taxon>Raphanus</taxon>
    </lineage>
</organism>
<dbReference type="KEGG" id="rsz:108858050"/>
<evidence type="ECO:0000256" key="6">
    <source>
        <dbReference type="PROSITE-ProRule" id="PRU00317"/>
    </source>
</evidence>
<keyword evidence="5" id="KW-0694">RNA-binding</keyword>
<keyword evidence="4" id="KW-0810">Translation regulation</keyword>
<feature type="repeat" description="Pumilio" evidence="6">
    <location>
        <begin position="384"/>
        <end position="422"/>
    </location>
</feature>
<evidence type="ECO:0000259" key="8">
    <source>
        <dbReference type="PROSITE" id="PS50303"/>
    </source>
</evidence>
<dbReference type="AlphaFoldDB" id="A0A6J0NSV2"/>
<dbReference type="CDD" id="cd07920">
    <property type="entry name" value="Pumilio"/>
    <property type="match status" value="1"/>
</dbReference>
<keyword evidence="2" id="KW-0963">Cytoplasm</keyword>
<dbReference type="PANTHER" id="PTHR12537:SF165">
    <property type="entry name" value="PUM-HD DOMAIN-CONTAINING PROTEIN"/>
    <property type="match status" value="1"/>
</dbReference>
<sequence>MSANQKRGDGDVNPEEALPSSPSQQLLRERLKAYENMYGSLDDHYSRKTGSSQFATSSDLRTLESDFRRLGVSDSNPRQQPLRDQRGNNQFPLSAGDRGINEYFNPSYFQSQTEQEQINLERMWFRIDNPVNGYDGYKSSNYGSYGRGNGDTSVRSPYVYHNEVPFSPSNNHNFGNQSPWSYSHGYVPRTYDLFNMNNSRATDNTVSHAKNRVDYVELQNLIAEGSRDTIDKIFDELISHVCELMTDPFGHQVFQKLMEKCTNEQITRVLKTVTQQPNQFVRICGDSHGTHAVRDLIRCLSSEEQVSHFMVTICHVALLLSKSTNANDVIMFCFSHFSPSQTNGLLQMIVQNCYQIAIDHYGSCLLQQCIGKSRREIREPLIREIITNAMNLCVDRYGNYVVQYLLELENFQVAAALSRYLNGNYVQLSCDKYGSHAVQKCLESRQFNSRMIIHELLTDIDSLLVHPFGNYVIQTAWVVSQNDMRRELLCHINRNHPLMRCNRYGRKILEKLNLWT</sequence>
<dbReference type="SMART" id="SM00025">
    <property type="entry name" value="Pumilio"/>
    <property type="match status" value="7"/>
</dbReference>
<evidence type="ECO:0000256" key="4">
    <source>
        <dbReference type="ARBA" id="ARBA00022845"/>
    </source>
</evidence>
<evidence type="ECO:0000256" key="2">
    <source>
        <dbReference type="ARBA" id="ARBA00022490"/>
    </source>
</evidence>
<dbReference type="OrthoDB" id="668540at2759"/>
<dbReference type="InterPro" id="IPR001313">
    <property type="entry name" value="Pumilio_RNA-bd_rpt"/>
</dbReference>
<feature type="region of interest" description="Disordered" evidence="7">
    <location>
        <begin position="67"/>
        <end position="90"/>
    </location>
</feature>
<dbReference type="SUPFAM" id="SSF48371">
    <property type="entry name" value="ARM repeat"/>
    <property type="match status" value="1"/>
</dbReference>
<dbReference type="InterPro" id="IPR016024">
    <property type="entry name" value="ARM-type_fold"/>
</dbReference>
<feature type="compositionally biased region" description="Basic and acidic residues" evidence="7">
    <location>
        <begin position="1"/>
        <end position="10"/>
    </location>
</feature>